<comment type="caution">
    <text evidence="1">The sequence shown here is derived from an EMBL/GenBank/DDBJ whole genome shotgun (WGS) entry which is preliminary data.</text>
</comment>
<dbReference type="Proteomes" id="UP000266376">
    <property type="component" value="Unassembled WGS sequence"/>
</dbReference>
<gene>
    <name evidence="1" type="ORF">DWV67_10375</name>
</gene>
<sequence>MIQNIFKRMIDEIYIEYFKPNDWKKQGSNYRLFDDSGLGKIINFQKSKWSDVTTIEFYINYGVYMEAGDCIVNKSFKEYECQFRNRTKLFNGTYILNENTNYEKLKSEVTTALKETDTLFDKIANKQVFISMILSGTLQKETDTPIMHYYTCKLLSDMGYYEEIYEYVKACGGKYFDSLAEEIKIKMKN</sequence>
<name>A0A395XPS0_9FIRM</name>
<proteinExistence type="predicted"/>
<organism evidence="1 2">
    <name type="scientific">Dorea formicigenerans</name>
    <dbReference type="NCBI Taxonomy" id="39486"/>
    <lineage>
        <taxon>Bacteria</taxon>
        <taxon>Bacillati</taxon>
        <taxon>Bacillota</taxon>
        <taxon>Clostridia</taxon>
        <taxon>Lachnospirales</taxon>
        <taxon>Lachnospiraceae</taxon>
        <taxon>Dorea</taxon>
    </lineage>
</organism>
<dbReference type="InterPro" id="IPR025412">
    <property type="entry name" value="DUF4304"/>
</dbReference>
<dbReference type="EMBL" id="QSAJ01000024">
    <property type="protein sequence ID" value="RGW52305.1"/>
    <property type="molecule type" value="Genomic_DNA"/>
</dbReference>
<evidence type="ECO:0000313" key="2">
    <source>
        <dbReference type="Proteomes" id="UP000266376"/>
    </source>
</evidence>
<dbReference type="RefSeq" id="WP_117787950.1">
    <property type="nucleotide sequence ID" value="NZ_QRWS01000009.1"/>
</dbReference>
<accession>A0A395XPS0</accession>
<dbReference type="AlphaFoldDB" id="A0A395XPS0"/>
<reference evidence="1 2" key="1">
    <citation type="submission" date="2018-08" db="EMBL/GenBank/DDBJ databases">
        <title>A genome reference for cultivated species of the human gut microbiota.</title>
        <authorList>
            <person name="Zou Y."/>
            <person name="Xue W."/>
            <person name="Luo G."/>
        </authorList>
    </citation>
    <scope>NUCLEOTIDE SEQUENCE [LARGE SCALE GENOMIC DNA]</scope>
    <source>
        <strain evidence="1 2">AF12-11</strain>
    </source>
</reference>
<protein>
    <submittedName>
        <fullName evidence="1">DUF4304 domain-containing protein</fullName>
    </submittedName>
</protein>
<dbReference type="Pfam" id="PF14137">
    <property type="entry name" value="DUF4304"/>
    <property type="match status" value="1"/>
</dbReference>
<evidence type="ECO:0000313" key="1">
    <source>
        <dbReference type="EMBL" id="RGW52305.1"/>
    </source>
</evidence>